<evidence type="ECO:0000256" key="2">
    <source>
        <dbReference type="SAM" id="Phobius"/>
    </source>
</evidence>
<keyword evidence="1" id="KW-0378">Hydrolase</keyword>
<dbReference type="PANTHER" id="PTHR45766:SF6">
    <property type="entry name" value="SWI_SNF-RELATED MATRIX-ASSOCIATED ACTIN-DEPENDENT REGULATOR OF CHROMATIN SUBFAMILY A-LIKE PROTEIN 1"/>
    <property type="match status" value="1"/>
</dbReference>
<name>A0A645JMA9_9ZZZZ</name>
<evidence type="ECO:0000259" key="3">
    <source>
        <dbReference type="PROSITE" id="PS51194"/>
    </source>
</evidence>
<dbReference type="InterPro" id="IPR049730">
    <property type="entry name" value="SNF2/RAD54-like_C"/>
</dbReference>
<dbReference type="PROSITE" id="PS51194">
    <property type="entry name" value="HELICASE_CTER"/>
    <property type="match status" value="1"/>
</dbReference>
<keyword evidence="2" id="KW-0812">Transmembrane</keyword>
<feature type="transmembrane region" description="Helical" evidence="2">
    <location>
        <begin position="50"/>
        <end position="72"/>
    </location>
</feature>
<dbReference type="CDD" id="cd18793">
    <property type="entry name" value="SF2_C_SNF"/>
    <property type="match status" value="1"/>
</dbReference>
<gene>
    <name evidence="4" type="ORF">SDC9_212001</name>
</gene>
<dbReference type="GO" id="GO:0006281">
    <property type="term" value="P:DNA repair"/>
    <property type="evidence" value="ECO:0007669"/>
    <property type="project" value="TreeGrafter"/>
</dbReference>
<feature type="domain" description="Helicase C-terminal" evidence="3">
    <location>
        <begin position="1"/>
        <end position="139"/>
    </location>
</feature>
<keyword evidence="2" id="KW-1133">Transmembrane helix</keyword>
<dbReference type="AlphaFoldDB" id="A0A645JMA9"/>
<accession>A0A645JMA9</accession>
<proteinExistence type="predicted"/>
<keyword evidence="2" id="KW-0472">Membrane</keyword>
<dbReference type="SUPFAM" id="SSF52540">
    <property type="entry name" value="P-loop containing nucleoside triphosphate hydrolases"/>
    <property type="match status" value="1"/>
</dbReference>
<comment type="caution">
    <text evidence="4">The sequence shown here is derived from an EMBL/GenBank/DDBJ whole genome shotgun (WGS) entry which is preliminary data.</text>
</comment>
<organism evidence="4">
    <name type="scientific">bioreactor metagenome</name>
    <dbReference type="NCBI Taxonomy" id="1076179"/>
    <lineage>
        <taxon>unclassified sequences</taxon>
        <taxon>metagenomes</taxon>
        <taxon>ecological metagenomes</taxon>
    </lineage>
</organism>
<dbReference type="GO" id="GO:0031297">
    <property type="term" value="P:replication fork processing"/>
    <property type="evidence" value="ECO:0007669"/>
    <property type="project" value="TreeGrafter"/>
</dbReference>
<reference evidence="4" key="1">
    <citation type="submission" date="2019-08" db="EMBL/GenBank/DDBJ databases">
        <authorList>
            <person name="Kucharzyk K."/>
            <person name="Murdoch R.W."/>
            <person name="Higgins S."/>
            <person name="Loffler F."/>
        </authorList>
    </citation>
    <scope>NUCLEOTIDE SEQUENCE</scope>
</reference>
<evidence type="ECO:0000256" key="1">
    <source>
        <dbReference type="ARBA" id="ARBA00022801"/>
    </source>
</evidence>
<dbReference type="SMART" id="SM00490">
    <property type="entry name" value="HELICc"/>
    <property type="match status" value="1"/>
</dbReference>
<dbReference type="InterPro" id="IPR001650">
    <property type="entry name" value="Helicase_C-like"/>
</dbReference>
<dbReference type="InterPro" id="IPR027417">
    <property type="entry name" value="P-loop_NTPase"/>
</dbReference>
<dbReference type="Gene3D" id="3.40.50.300">
    <property type="entry name" value="P-loop containing nucleotide triphosphate hydrolases"/>
    <property type="match status" value="1"/>
</dbReference>
<dbReference type="PANTHER" id="PTHR45766">
    <property type="entry name" value="DNA ANNEALING HELICASE AND ENDONUCLEASE ZRANB3 FAMILY MEMBER"/>
    <property type="match status" value="1"/>
</dbReference>
<sequence length="139" mass="15451">MVIARFIPEIRAIGKLLAKKGIRYAQISGEIKARDAQVAAFQNDPGVTVFVGQIATAGLGITLTAASTMVFYSMDYSMSNYEQTRARIHRVGQRQPCTYIHLVAKDTVDEKVLQALRDKAKLAKALVDDYWDGRNPFNT</sequence>
<dbReference type="Pfam" id="PF00271">
    <property type="entry name" value="Helicase_C"/>
    <property type="match status" value="1"/>
</dbReference>
<dbReference type="EMBL" id="VSSQ01144789">
    <property type="protein sequence ID" value="MPN64230.1"/>
    <property type="molecule type" value="Genomic_DNA"/>
</dbReference>
<protein>
    <recommendedName>
        <fullName evidence="3">Helicase C-terminal domain-containing protein</fullName>
    </recommendedName>
</protein>
<dbReference type="GO" id="GO:0016787">
    <property type="term" value="F:hydrolase activity"/>
    <property type="evidence" value="ECO:0007669"/>
    <property type="project" value="UniProtKB-KW"/>
</dbReference>
<evidence type="ECO:0000313" key="4">
    <source>
        <dbReference type="EMBL" id="MPN64230.1"/>
    </source>
</evidence>